<accession>A0A8S9M9Y3</accession>
<evidence type="ECO:0000313" key="2">
    <source>
        <dbReference type="EMBL" id="KAF3548179.1"/>
    </source>
</evidence>
<organism evidence="1">
    <name type="scientific">Brassica cretica</name>
    <name type="common">Mustard</name>
    <dbReference type="NCBI Taxonomy" id="69181"/>
    <lineage>
        <taxon>Eukaryota</taxon>
        <taxon>Viridiplantae</taxon>
        <taxon>Streptophyta</taxon>
        <taxon>Embryophyta</taxon>
        <taxon>Tracheophyta</taxon>
        <taxon>Spermatophyta</taxon>
        <taxon>Magnoliopsida</taxon>
        <taxon>eudicotyledons</taxon>
        <taxon>Gunneridae</taxon>
        <taxon>Pentapetalae</taxon>
        <taxon>rosids</taxon>
        <taxon>malvids</taxon>
        <taxon>Brassicales</taxon>
        <taxon>Brassicaceae</taxon>
        <taxon>Brassiceae</taxon>
        <taxon>Brassica</taxon>
    </lineage>
</organism>
<sequence length="104" mass="11479">MPLSPLSASTSLSDLGLSVSRRLYPPLRLDASLCLSSPSRLDSQYLSLSRLQLASYSLVYMSVLFDFDGSVDGFAILGSWLMDNRSIMSLNNDNDYVSENEDSE</sequence>
<proteinExistence type="predicted"/>
<dbReference type="EMBL" id="QGKY02000089">
    <property type="protein sequence ID" value="KAF2614629.1"/>
    <property type="molecule type" value="Genomic_DNA"/>
</dbReference>
<dbReference type="AlphaFoldDB" id="A0A8S9M9Y3"/>
<keyword evidence="3" id="KW-1185">Reference proteome</keyword>
<dbReference type="Proteomes" id="UP000266723">
    <property type="component" value="Unassembled WGS sequence"/>
</dbReference>
<protein>
    <submittedName>
        <fullName evidence="1">Uncharacterized protein</fullName>
    </submittedName>
</protein>
<comment type="caution">
    <text evidence="1">The sequence shown here is derived from an EMBL/GenBank/DDBJ whole genome shotgun (WGS) entry which is preliminary data.</text>
</comment>
<dbReference type="EMBL" id="QGKV02000832">
    <property type="protein sequence ID" value="KAF3548179.1"/>
    <property type="molecule type" value="Genomic_DNA"/>
</dbReference>
<evidence type="ECO:0000313" key="1">
    <source>
        <dbReference type="EMBL" id="KAF2614629.1"/>
    </source>
</evidence>
<reference evidence="1" key="1">
    <citation type="submission" date="2019-12" db="EMBL/GenBank/DDBJ databases">
        <title>Genome sequencing and annotation of Brassica cretica.</title>
        <authorList>
            <person name="Studholme D.J."/>
            <person name="Sarris P.F."/>
        </authorList>
    </citation>
    <scope>NUCLEOTIDE SEQUENCE</scope>
    <source>
        <strain evidence="1">PFS-102/07</strain>
        <tissue evidence="1">Leaf</tissue>
    </source>
</reference>
<gene>
    <name evidence="2" type="ORF">DY000_02006370</name>
    <name evidence="1" type="ORF">F2Q70_00011232</name>
</gene>
<reference evidence="2 3" key="3">
    <citation type="journal article" date="2020" name="BMC Genomics">
        <title>Intraspecific diversification of the crop wild relative Brassica cretica Lam. using demographic model selection.</title>
        <authorList>
            <person name="Kioukis A."/>
            <person name="Michalopoulou V.A."/>
            <person name="Briers L."/>
            <person name="Pirintsos S."/>
            <person name="Studholme D.J."/>
            <person name="Pavlidis P."/>
            <person name="Sarris P.F."/>
        </authorList>
    </citation>
    <scope>NUCLEOTIDE SEQUENCE [LARGE SCALE GENOMIC DNA]</scope>
    <source>
        <strain evidence="3">cv. PFS-1207/04</strain>
        <strain evidence="2">PFS-1207/04</strain>
    </source>
</reference>
<evidence type="ECO:0000313" key="3">
    <source>
        <dbReference type="Proteomes" id="UP000266723"/>
    </source>
</evidence>
<name>A0A8S9M9Y3_BRACR</name>
<reference evidence="2" key="2">
    <citation type="submission" date="2019-12" db="EMBL/GenBank/DDBJ databases">
        <authorList>
            <person name="Studholme D.J."/>
            <person name="Sarris P."/>
        </authorList>
    </citation>
    <scope>NUCLEOTIDE SEQUENCE</scope>
    <source>
        <strain evidence="2">PFS-1207/04</strain>
        <tissue evidence="2">Leaf</tissue>
    </source>
</reference>